<dbReference type="PROSITE" id="PS51975">
    <property type="entry name" value="RNASE_H_2"/>
    <property type="match status" value="1"/>
</dbReference>
<accession>F6DCY9</accession>
<dbReference type="GO" id="GO:0030145">
    <property type="term" value="F:manganese ion binding"/>
    <property type="evidence" value="ECO:0007669"/>
    <property type="project" value="UniProtKB-UniRule"/>
</dbReference>
<dbReference type="GO" id="GO:0005737">
    <property type="term" value="C:cytoplasm"/>
    <property type="evidence" value="ECO:0007669"/>
    <property type="project" value="UniProtKB-SubCell"/>
</dbReference>
<evidence type="ECO:0000259" key="17">
    <source>
        <dbReference type="PROSITE" id="PS51975"/>
    </source>
</evidence>
<dbReference type="CDD" id="cd07182">
    <property type="entry name" value="RNase_HII_bacteria_HII_like"/>
    <property type="match status" value="1"/>
</dbReference>
<evidence type="ECO:0000256" key="4">
    <source>
        <dbReference type="ARBA" id="ARBA00004496"/>
    </source>
</evidence>
<dbReference type="Proteomes" id="UP000009232">
    <property type="component" value="Chromosome"/>
</dbReference>
<evidence type="ECO:0000256" key="16">
    <source>
        <dbReference type="RuleBase" id="RU003515"/>
    </source>
</evidence>
<sequence length="202" mass="21721">MASTPNLEPIRLSPDSYASSVGIDEVGRGPLVGEVVAAAVILPANHGLPLADSKKLSASKRESLAAQIQAIALDYAIVGATPAQIDQLNILQATLWAMRQAVAQLSKPISHVYVDGNRCPAIDHACTPVIKGDARLDIISAAAIIAKVYRDQQMDLLDQRHPEYGFAQHKGYPTATHFAALAKYGPLPEHRRSFNLRLAQTN</sequence>
<dbReference type="EC" id="3.1.26.4" evidence="6 14"/>
<dbReference type="InterPro" id="IPR024567">
    <property type="entry name" value="RNase_HII/HIII_dom"/>
</dbReference>
<comment type="similarity">
    <text evidence="5 14 16">Belongs to the RNase HII family.</text>
</comment>
<dbReference type="GO" id="GO:0043137">
    <property type="term" value="P:DNA replication, removal of RNA primer"/>
    <property type="evidence" value="ECO:0007669"/>
    <property type="project" value="TreeGrafter"/>
</dbReference>
<dbReference type="Pfam" id="PF01351">
    <property type="entry name" value="RNase_HII"/>
    <property type="match status" value="1"/>
</dbReference>
<dbReference type="OrthoDB" id="9803420at2"/>
<dbReference type="InterPro" id="IPR001352">
    <property type="entry name" value="RNase_HII/HIII"/>
</dbReference>
<dbReference type="HAMAP" id="MF_00052_B">
    <property type="entry name" value="RNase_HII_B"/>
    <property type="match status" value="1"/>
</dbReference>
<comment type="subcellular location">
    <subcellularLocation>
        <location evidence="4 14">Cytoplasm</location>
    </subcellularLocation>
</comment>
<evidence type="ECO:0000256" key="13">
    <source>
        <dbReference type="ARBA" id="ARBA00023211"/>
    </source>
</evidence>
<comment type="function">
    <text evidence="3 14 16">Endonuclease that specifically degrades the RNA of RNA-DNA hybrids.</text>
</comment>
<dbReference type="InterPro" id="IPR036397">
    <property type="entry name" value="RNaseH_sf"/>
</dbReference>
<dbReference type="GO" id="GO:0006298">
    <property type="term" value="P:mismatch repair"/>
    <property type="evidence" value="ECO:0007669"/>
    <property type="project" value="TreeGrafter"/>
</dbReference>
<dbReference type="NCBIfam" id="NF000595">
    <property type="entry name" value="PRK00015.1-3"/>
    <property type="match status" value="1"/>
</dbReference>
<evidence type="ECO:0000256" key="2">
    <source>
        <dbReference type="ARBA" id="ARBA00001946"/>
    </source>
</evidence>
<comment type="cofactor">
    <cofactor evidence="14 15">
        <name>Mn(2+)</name>
        <dbReference type="ChEBI" id="CHEBI:29035"/>
    </cofactor>
    <cofactor evidence="14 15">
        <name>Mg(2+)</name>
        <dbReference type="ChEBI" id="CHEBI:18420"/>
    </cofactor>
    <text evidence="14 15">Manganese or magnesium. Binds 1 divalent metal ion per monomer in the absence of substrate. May bind a second metal ion after substrate binding.</text>
</comment>
<feature type="binding site" evidence="14 15">
    <location>
        <position position="115"/>
    </location>
    <ligand>
        <name>a divalent metal cation</name>
        <dbReference type="ChEBI" id="CHEBI:60240"/>
    </ligand>
</feature>
<proteinExistence type="inferred from homology"/>
<keyword evidence="10 14" id="KW-0479">Metal-binding</keyword>
<evidence type="ECO:0000256" key="8">
    <source>
        <dbReference type="ARBA" id="ARBA00022490"/>
    </source>
</evidence>
<keyword evidence="19" id="KW-1185">Reference proteome</keyword>
<dbReference type="AlphaFoldDB" id="F6DCY9"/>
<feature type="binding site" evidence="14 15">
    <location>
        <position position="25"/>
    </location>
    <ligand>
        <name>a divalent metal cation</name>
        <dbReference type="ChEBI" id="CHEBI:60240"/>
    </ligand>
</feature>
<keyword evidence="13 14" id="KW-0464">Manganese</keyword>
<keyword evidence="9 14" id="KW-0540">Nuclease</keyword>
<evidence type="ECO:0000256" key="12">
    <source>
        <dbReference type="ARBA" id="ARBA00022801"/>
    </source>
</evidence>
<dbReference type="RefSeq" id="WP_013835502.1">
    <property type="nucleotide sequence ID" value="NC_015581.1"/>
</dbReference>
<keyword evidence="11 14" id="KW-0255">Endonuclease</keyword>
<comment type="cofactor">
    <cofactor evidence="2">
        <name>Mg(2+)</name>
        <dbReference type="ChEBI" id="CHEBI:18420"/>
    </cofactor>
</comment>
<evidence type="ECO:0000256" key="14">
    <source>
        <dbReference type="HAMAP-Rule" id="MF_00052"/>
    </source>
</evidence>
<protein>
    <recommendedName>
        <fullName evidence="7 14">Ribonuclease HII</fullName>
        <shortName evidence="14">RNase HII</shortName>
        <ecNumber evidence="6 14">3.1.26.4</ecNumber>
    </recommendedName>
</protein>
<dbReference type="GO" id="GO:0003723">
    <property type="term" value="F:RNA binding"/>
    <property type="evidence" value="ECO:0007669"/>
    <property type="project" value="UniProtKB-UniRule"/>
</dbReference>
<dbReference type="PANTHER" id="PTHR10954">
    <property type="entry name" value="RIBONUCLEASE H2 SUBUNIT A"/>
    <property type="match status" value="1"/>
</dbReference>
<evidence type="ECO:0000256" key="5">
    <source>
        <dbReference type="ARBA" id="ARBA00007383"/>
    </source>
</evidence>
<dbReference type="GO" id="GO:0032299">
    <property type="term" value="C:ribonuclease H2 complex"/>
    <property type="evidence" value="ECO:0007669"/>
    <property type="project" value="TreeGrafter"/>
</dbReference>
<dbReference type="STRING" id="717773.Thicy_0958"/>
<dbReference type="PANTHER" id="PTHR10954:SF18">
    <property type="entry name" value="RIBONUCLEASE HII"/>
    <property type="match status" value="1"/>
</dbReference>
<reference evidence="18 19" key="1">
    <citation type="submission" date="2011-05" db="EMBL/GenBank/DDBJ databases">
        <title>Complete sequence of Thioalkalimicrobium cyclicum ALM1.</title>
        <authorList>
            <consortium name="US DOE Joint Genome Institute"/>
            <person name="Lucas S."/>
            <person name="Han J."/>
            <person name="Lapidus A."/>
            <person name="Cheng J.-F."/>
            <person name="Goodwin L."/>
            <person name="Pitluck S."/>
            <person name="Peters L."/>
            <person name="Mikhailova N."/>
            <person name="Davenport K."/>
            <person name="Han C."/>
            <person name="Tapia R."/>
            <person name="Land M."/>
            <person name="Hauser L."/>
            <person name="Kyrpides N."/>
            <person name="Ivanova N."/>
            <person name="Pagani I."/>
            <person name="Kappler U."/>
            <person name="Woyke T."/>
        </authorList>
    </citation>
    <scope>NUCLEOTIDE SEQUENCE [LARGE SCALE GENOMIC DNA]</scope>
    <source>
        <strain evidence="19">DSM 14477 / JCM 11371 / ALM1</strain>
    </source>
</reference>
<dbReference type="SUPFAM" id="SSF53098">
    <property type="entry name" value="Ribonuclease H-like"/>
    <property type="match status" value="1"/>
</dbReference>
<evidence type="ECO:0000256" key="6">
    <source>
        <dbReference type="ARBA" id="ARBA00012180"/>
    </source>
</evidence>
<evidence type="ECO:0000256" key="10">
    <source>
        <dbReference type="ARBA" id="ARBA00022723"/>
    </source>
</evidence>
<keyword evidence="12 14" id="KW-0378">Hydrolase</keyword>
<evidence type="ECO:0000256" key="1">
    <source>
        <dbReference type="ARBA" id="ARBA00000077"/>
    </source>
</evidence>
<comment type="catalytic activity">
    <reaction evidence="1 14 15 16">
        <text>Endonucleolytic cleavage to 5'-phosphomonoester.</text>
        <dbReference type="EC" id="3.1.26.4"/>
    </reaction>
</comment>
<dbReference type="InterPro" id="IPR012337">
    <property type="entry name" value="RNaseH-like_sf"/>
</dbReference>
<dbReference type="EMBL" id="CP002776">
    <property type="protein sequence ID" value="AEG31725.1"/>
    <property type="molecule type" value="Genomic_DNA"/>
</dbReference>
<evidence type="ECO:0000256" key="7">
    <source>
        <dbReference type="ARBA" id="ARBA00019179"/>
    </source>
</evidence>
<evidence type="ECO:0000256" key="11">
    <source>
        <dbReference type="ARBA" id="ARBA00022759"/>
    </source>
</evidence>
<organism evidence="18 19">
    <name type="scientific">Thiomicrospira cyclica (strain DSM 14477 / JCM 11371 / ALM1)</name>
    <name type="common">Thioalkalimicrobium cyclicum</name>
    <dbReference type="NCBI Taxonomy" id="717773"/>
    <lineage>
        <taxon>Bacteria</taxon>
        <taxon>Pseudomonadati</taxon>
        <taxon>Pseudomonadota</taxon>
        <taxon>Gammaproteobacteria</taxon>
        <taxon>Thiotrichales</taxon>
        <taxon>Piscirickettsiaceae</taxon>
        <taxon>Thiomicrospira</taxon>
    </lineage>
</organism>
<dbReference type="Gene3D" id="3.30.420.10">
    <property type="entry name" value="Ribonuclease H-like superfamily/Ribonuclease H"/>
    <property type="match status" value="1"/>
</dbReference>
<name>F6DCY9_THICA</name>
<dbReference type="GO" id="GO:0004523">
    <property type="term" value="F:RNA-DNA hybrid ribonuclease activity"/>
    <property type="evidence" value="ECO:0007669"/>
    <property type="project" value="UniProtKB-UniRule"/>
</dbReference>
<dbReference type="KEGG" id="tcy:Thicy_0958"/>
<gene>
    <name evidence="14" type="primary">rnhB</name>
    <name evidence="18" type="ordered locus">Thicy_0958</name>
</gene>
<dbReference type="eggNOG" id="COG0164">
    <property type="taxonomic scope" value="Bacteria"/>
</dbReference>
<dbReference type="InterPro" id="IPR022898">
    <property type="entry name" value="RNase_HII"/>
</dbReference>
<evidence type="ECO:0000313" key="18">
    <source>
        <dbReference type="EMBL" id="AEG31725.1"/>
    </source>
</evidence>
<keyword evidence="8 14" id="KW-0963">Cytoplasm</keyword>
<evidence type="ECO:0000256" key="9">
    <source>
        <dbReference type="ARBA" id="ARBA00022722"/>
    </source>
</evidence>
<feature type="binding site" evidence="14 15">
    <location>
        <position position="24"/>
    </location>
    <ligand>
        <name>a divalent metal cation</name>
        <dbReference type="ChEBI" id="CHEBI:60240"/>
    </ligand>
</feature>
<evidence type="ECO:0000256" key="15">
    <source>
        <dbReference type="PROSITE-ProRule" id="PRU01319"/>
    </source>
</evidence>
<evidence type="ECO:0000256" key="3">
    <source>
        <dbReference type="ARBA" id="ARBA00004065"/>
    </source>
</evidence>
<evidence type="ECO:0000313" key="19">
    <source>
        <dbReference type="Proteomes" id="UP000009232"/>
    </source>
</evidence>
<dbReference type="HOGENOM" id="CLU_036532_3_2_6"/>
<feature type="domain" description="RNase H type-2" evidence="17">
    <location>
        <begin position="18"/>
        <end position="202"/>
    </location>
</feature>